<reference evidence="6" key="1">
    <citation type="submission" date="2022-12" db="EMBL/GenBank/DDBJ databases">
        <title>Bacterial isolates from different developmental stages of Nematostella vectensis.</title>
        <authorList>
            <person name="Fraune S."/>
        </authorList>
    </citation>
    <scope>NUCLEOTIDE SEQUENCE</scope>
    <source>
        <strain evidence="6">G21630-S1</strain>
    </source>
</reference>
<dbReference type="SUPFAM" id="SSF118352">
    <property type="entry name" value="HSP33 redox switch-like"/>
    <property type="match status" value="1"/>
</dbReference>
<dbReference type="Gene3D" id="3.55.30.10">
    <property type="entry name" value="Hsp33 domain"/>
    <property type="match status" value="1"/>
</dbReference>
<dbReference type="RefSeq" id="WP_269424387.1">
    <property type="nucleotide sequence ID" value="NZ_JAPWGY010000006.1"/>
</dbReference>
<dbReference type="InterPro" id="IPR016153">
    <property type="entry name" value="Heat_shock_Hsp33_N"/>
</dbReference>
<keyword evidence="5" id="KW-0676">Redox-active center</keyword>
<dbReference type="PIRSF" id="PIRSF005261">
    <property type="entry name" value="Heat_shock_Hsp33"/>
    <property type="match status" value="1"/>
</dbReference>
<evidence type="ECO:0000313" key="6">
    <source>
        <dbReference type="EMBL" id="MCZ4282237.1"/>
    </source>
</evidence>
<dbReference type="Proteomes" id="UP001069802">
    <property type="component" value="Unassembled WGS sequence"/>
</dbReference>
<sequence>MSNTVGTGIRDDLVQPFLLEATGIRGRLVRTGPAISTILARHDYPQVVNELLAEVLTLTAVLSSLMKFDGCFTLQSKSDGPVKMLVSDMTSEGVLRGYAGINEEALAQLLERTDDPATLTLKDLTGKGYLAFTVDQGEHMERYQGIVELEGATLSECIQGYFKQSDQIKTGVLVKTENEGESWRSGGMILQYMPGEGGIQGRKDQDEETLTEDWQRSMVLMASCTAGELLDLDLPVTDLLYRLFHEEQVRVFDQKAILEGCRCSREKLETVIKTIPLEEIETYKVEGKIVASCEFCSRSYHFNDADIARLNSEEEVES</sequence>
<dbReference type="SUPFAM" id="SSF64397">
    <property type="entry name" value="Hsp33 domain"/>
    <property type="match status" value="1"/>
</dbReference>
<keyword evidence="7" id="KW-1185">Reference proteome</keyword>
<gene>
    <name evidence="6" type="ORF">O4H49_15725</name>
</gene>
<evidence type="ECO:0000256" key="2">
    <source>
        <dbReference type="ARBA" id="ARBA00022833"/>
    </source>
</evidence>
<dbReference type="PANTHER" id="PTHR30111">
    <property type="entry name" value="33 KDA CHAPERONIN"/>
    <property type="match status" value="1"/>
</dbReference>
<dbReference type="Gene3D" id="3.90.1280.10">
    <property type="entry name" value="HSP33 redox switch-like"/>
    <property type="match status" value="1"/>
</dbReference>
<evidence type="ECO:0000256" key="1">
    <source>
        <dbReference type="ARBA" id="ARBA00022490"/>
    </source>
</evidence>
<keyword evidence="2" id="KW-0862">Zinc</keyword>
<organism evidence="6 7">
    <name type="scientific">Kiloniella laminariae</name>
    <dbReference type="NCBI Taxonomy" id="454162"/>
    <lineage>
        <taxon>Bacteria</taxon>
        <taxon>Pseudomonadati</taxon>
        <taxon>Pseudomonadota</taxon>
        <taxon>Alphaproteobacteria</taxon>
        <taxon>Rhodospirillales</taxon>
        <taxon>Kiloniellaceae</taxon>
        <taxon>Kiloniella</taxon>
    </lineage>
</organism>
<evidence type="ECO:0000256" key="5">
    <source>
        <dbReference type="ARBA" id="ARBA00023284"/>
    </source>
</evidence>
<protein>
    <submittedName>
        <fullName evidence="6">Hsp33 family molecular chaperone HslO</fullName>
    </submittedName>
</protein>
<dbReference type="InterPro" id="IPR023212">
    <property type="entry name" value="Hsp33_helix_hairpin_bin_dom_sf"/>
</dbReference>
<dbReference type="PANTHER" id="PTHR30111:SF1">
    <property type="entry name" value="33 KDA CHAPERONIN"/>
    <property type="match status" value="1"/>
</dbReference>
<comment type="caution">
    <text evidence="6">The sequence shown here is derived from an EMBL/GenBank/DDBJ whole genome shotgun (WGS) entry which is preliminary data.</text>
</comment>
<evidence type="ECO:0000256" key="3">
    <source>
        <dbReference type="ARBA" id="ARBA00023157"/>
    </source>
</evidence>
<dbReference type="CDD" id="cd00498">
    <property type="entry name" value="Hsp33"/>
    <property type="match status" value="1"/>
</dbReference>
<dbReference type="EMBL" id="JAPWGY010000006">
    <property type="protein sequence ID" value="MCZ4282237.1"/>
    <property type="molecule type" value="Genomic_DNA"/>
</dbReference>
<dbReference type="Gene3D" id="1.10.287.480">
    <property type="entry name" value="helix hairpin bin"/>
    <property type="match status" value="1"/>
</dbReference>
<keyword evidence="1" id="KW-0963">Cytoplasm</keyword>
<dbReference type="InterPro" id="IPR016154">
    <property type="entry name" value="Heat_shock_Hsp33_C"/>
</dbReference>
<evidence type="ECO:0000256" key="4">
    <source>
        <dbReference type="ARBA" id="ARBA00023186"/>
    </source>
</evidence>
<keyword evidence="3" id="KW-1015">Disulfide bond</keyword>
<keyword evidence="4" id="KW-0143">Chaperone</keyword>
<dbReference type="Pfam" id="PF01430">
    <property type="entry name" value="HSP33"/>
    <property type="match status" value="1"/>
</dbReference>
<proteinExistence type="predicted"/>
<dbReference type="InterPro" id="IPR000397">
    <property type="entry name" value="Heat_shock_Hsp33"/>
</dbReference>
<name>A0ABT4LQM7_9PROT</name>
<evidence type="ECO:0000313" key="7">
    <source>
        <dbReference type="Proteomes" id="UP001069802"/>
    </source>
</evidence>
<accession>A0ABT4LQM7</accession>